<dbReference type="Proteomes" id="UP000838672">
    <property type="component" value="Unassembled WGS sequence"/>
</dbReference>
<dbReference type="EMBL" id="CAKLDI010000001">
    <property type="protein sequence ID" value="CAH0533978.1"/>
    <property type="molecule type" value="Genomic_DNA"/>
</dbReference>
<accession>A0ABM8ZUW7</accession>
<evidence type="ECO:0000313" key="2">
    <source>
        <dbReference type="Proteomes" id="UP000838672"/>
    </source>
</evidence>
<organism evidence="1 2">
    <name type="scientific">Vibrio stylophorae</name>
    <dbReference type="NCBI Taxonomy" id="659351"/>
    <lineage>
        <taxon>Bacteria</taxon>
        <taxon>Pseudomonadati</taxon>
        <taxon>Pseudomonadota</taxon>
        <taxon>Gammaproteobacteria</taxon>
        <taxon>Vibrionales</taxon>
        <taxon>Vibrionaceae</taxon>
        <taxon>Vibrio</taxon>
    </lineage>
</organism>
<dbReference type="Pfam" id="PF11659">
    <property type="entry name" value="DUF3261"/>
    <property type="match status" value="1"/>
</dbReference>
<dbReference type="InterPro" id="IPR021675">
    <property type="entry name" value="DUF3261"/>
</dbReference>
<protein>
    <recommendedName>
        <fullName evidence="3">DUF3261 domain-containing protein</fullName>
    </recommendedName>
</protein>
<dbReference type="RefSeq" id="WP_237466390.1">
    <property type="nucleotide sequence ID" value="NZ_CAKLDI010000001.1"/>
</dbReference>
<keyword evidence="2" id="KW-1185">Reference proteome</keyword>
<reference evidence="1" key="1">
    <citation type="submission" date="2021-11" db="EMBL/GenBank/DDBJ databases">
        <authorList>
            <person name="Rodrigo-Torres L."/>
            <person name="Arahal R. D."/>
            <person name="Lucena T."/>
        </authorList>
    </citation>
    <scope>NUCLEOTIDE SEQUENCE</scope>
    <source>
        <strain evidence="1">CECT 7929</strain>
    </source>
</reference>
<gene>
    <name evidence="1" type="ORF">VST7929_01860</name>
</gene>
<comment type="caution">
    <text evidence="1">The sequence shown here is derived from an EMBL/GenBank/DDBJ whole genome shotgun (WGS) entry which is preliminary data.</text>
</comment>
<sequence>MITNRITANLITTMRRVVILLAVTSILSSCALMRPRPAYLAEDLVYPAPSALGQSLMVSQLIEVQWQGQKRVLPAQLEVTAQGVALAGFSSWGTRLFGLSYDGQKITHDSIAGAELPDPKYVLFDLMLALWPLDAWQHTFANSAHFKDWRLVDSGKQRQLFDAKGTLITTIDYQTQPPLQGTITLTQHQLGYQIQIQTLTEDA</sequence>
<evidence type="ECO:0000313" key="1">
    <source>
        <dbReference type="EMBL" id="CAH0533978.1"/>
    </source>
</evidence>
<proteinExistence type="predicted"/>
<name>A0ABM8ZUW7_9VIBR</name>
<dbReference type="PROSITE" id="PS51257">
    <property type="entry name" value="PROKAR_LIPOPROTEIN"/>
    <property type="match status" value="1"/>
</dbReference>
<evidence type="ECO:0008006" key="3">
    <source>
        <dbReference type="Google" id="ProtNLM"/>
    </source>
</evidence>